<gene>
    <name evidence="1" type="ORF">MVEN_00144800</name>
</gene>
<organism evidence="1 2">
    <name type="scientific">Mycena venus</name>
    <dbReference type="NCBI Taxonomy" id="2733690"/>
    <lineage>
        <taxon>Eukaryota</taxon>
        <taxon>Fungi</taxon>
        <taxon>Dikarya</taxon>
        <taxon>Basidiomycota</taxon>
        <taxon>Agaricomycotina</taxon>
        <taxon>Agaricomycetes</taxon>
        <taxon>Agaricomycetidae</taxon>
        <taxon>Agaricales</taxon>
        <taxon>Marasmiineae</taxon>
        <taxon>Mycenaceae</taxon>
        <taxon>Mycena</taxon>
    </lineage>
</organism>
<proteinExistence type="predicted"/>
<evidence type="ECO:0000313" key="1">
    <source>
        <dbReference type="EMBL" id="KAF7368247.1"/>
    </source>
</evidence>
<dbReference type="OrthoDB" id="2875127at2759"/>
<dbReference type="EMBL" id="JACAZI010000002">
    <property type="protein sequence ID" value="KAF7368247.1"/>
    <property type="molecule type" value="Genomic_DNA"/>
</dbReference>
<evidence type="ECO:0000313" key="2">
    <source>
        <dbReference type="Proteomes" id="UP000620124"/>
    </source>
</evidence>
<dbReference type="AlphaFoldDB" id="A0A8H7DCV5"/>
<name>A0A8H7DCV5_9AGAR</name>
<accession>A0A8H7DCV5</accession>
<dbReference type="Proteomes" id="UP000620124">
    <property type="component" value="Unassembled WGS sequence"/>
</dbReference>
<protein>
    <submittedName>
        <fullName evidence="1">Uncharacterized protein</fullName>
    </submittedName>
</protein>
<comment type="caution">
    <text evidence="1">The sequence shown here is derived from an EMBL/GenBank/DDBJ whole genome shotgun (WGS) entry which is preliminary data.</text>
</comment>
<keyword evidence="2" id="KW-1185">Reference proteome</keyword>
<sequence length="162" mass="17828">MATPIRQRLGFYRQIAGLSAGDLMVDISIKLPSLTALSFRHIPPIYLDLLMSIFDIPKFSDLTLALDARYVGGEDGDGSQLISHLHNPAIASRVRTLTIQSLAYPCDPTFFTFFRELETLSLDFSPGALSHNYWVALTNPRTGGPSALPGLRFDEGRMSGRA</sequence>
<reference evidence="1" key="1">
    <citation type="submission" date="2020-05" db="EMBL/GenBank/DDBJ databases">
        <title>Mycena genomes resolve the evolution of fungal bioluminescence.</title>
        <authorList>
            <person name="Tsai I.J."/>
        </authorList>
    </citation>
    <scope>NUCLEOTIDE SEQUENCE</scope>
    <source>
        <strain evidence="1">CCC161011</strain>
    </source>
</reference>